<reference evidence="1" key="1">
    <citation type="submission" date="2023-08" db="EMBL/GenBank/DDBJ databases">
        <authorList>
            <person name="Alioto T."/>
            <person name="Alioto T."/>
            <person name="Gomez Garrido J."/>
        </authorList>
    </citation>
    <scope>NUCLEOTIDE SEQUENCE</scope>
</reference>
<organism evidence="1 2">
    <name type="scientific">Octopus vulgaris</name>
    <name type="common">Common octopus</name>
    <dbReference type="NCBI Taxonomy" id="6645"/>
    <lineage>
        <taxon>Eukaryota</taxon>
        <taxon>Metazoa</taxon>
        <taxon>Spiralia</taxon>
        <taxon>Lophotrochozoa</taxon>
        <taxon>Mollusca</taxon>
        <taxon>Cephalopoda</taxon>
        <taxon>Coleoidea</taxon>
        <taxon>Octopodiformes</taxon>
        <taxon>Octopoda</taxon>
        <taxon>Incirrata</taxon>
        <taxon>Octopodidae</taxon>
        <taxon>Octopus</taxon>
    </lineage>
</organism>
<accession>A0AA36BIC8</accession>
<proteinExistence type="predicted"/>
<dbReference type="EMBL" id="OX597830">
    <property type="protein sequence ID" value="CAI9734950.1"/>
    <property type="molecule type" value="Genomic_DNA"/>
</dbReference>
<sequence>MYTRVSSSSSSSFNIRFSMHAQVGQLTGAGQVEDYCVCFGKVFYGWMPFLTPTPLQSGLYFLCGTSSGKISFGKVFTAGCPSRCQRLYSVDWMLFTWHQHQ</sequence>
<keyword evidence="2" id="KW-1185">Reference proteome</keyword>
<name>A0AA36BIC8_OCTVU</name>
<evidence type="ECO:0000313" key="1">
    <source>
        <dbReference type="EMBL" id="CAI9734950.1"/>
    </source>
</evidence>
<gene>
    <name evidence="1" type="ORF">OCTVUL_1B010721</name>
</gene>
<dbReference type="AlphaFoldDB" id="A0AA36BIC8"/>
<evidence type="ECO:0000313" key="2">
    <source>
        <dbReference type="Proteomes" id="UP001162480"/>
    </source>
</evidence>
<protein>
    <submittedName>
        <fullName evidence="1">Uncharacterized protein</fullName>
    </submittedName>
</protein>
<dbReference type="Proteomes" id="UP001162480">
    <property type="component" value="Chromosome 17"/>
</dbReference>